<organism evidence="1 2">
    <name type="scientific">Rhododendron molle</name>
    <name type="common">Chinese azalea</name>
    <name type="synonym">Azalea mollis</name>
    <dbReference type="NCBI Taxonomy" id="49168"/>
    <lineage>
        <taxon>Eukaryota</taxon>
        <taxon>Viridiplantae</taxon>
        <taxon>Streptophyta</taxon>
        <taxon>Embryophyta</taxon>
        <taxon>Tracheophyta</taxon>
        <taxon>Spermatophyta</taxon>
        <taxon>Magnoliopsida</taxon>
        <taxon>eudicotyledons</taxon>
        <taxon>Gunneridae</taxon>
        <taxon>Pentapetalae</taxon>
        <taxon>asterids</taxon>
        <taxon>Ericales</taxon>
        <taxon>Ericaceae</taxon>
        <taxon>Ericoideae</taxon>
        <taxon>Rhodoreae</taxon>
        <taxon>Rhododendron</taxon>
    </lineage>
</organism>
<dbReference type="Proteomes" id="UP001062846">
    <property type="component" value="Chromosome 6"/>
</dbReference>
<accession>A0ACC0NCR0</accession>
<reference evidence="1" key="1">
    <citation type="submission" date="2022-02" db="EMBL/GenBank/DDBJ databases">
        <title>Plant Genome Project.</title>
        <authorList>
            <person name="Zhang R.-G."/>
        </authorList>
    </citation>
    <scope>NUCLEOTIDE SEQUENCE</scope>
    <source>
        <strain evidence="1">AT1</strain>
    </source>
</reference>
<evidence type="ECO:0000313" key="1">
    <source>
        <dbReference type="EMBL" id="KAI8551122.1"/>
    </source>
</evidence>
<dbReference type="EMBL" id="CM046393">
    <property type="protein sequence ID" value="KAI8551122.1"/>
    <property type="molecule type" value="Genomic_DNA"/>
</dbReference>
<proteinExistence type="predicted"/>
<name>A0ACC0NCR0_RHOML</name>
<keyword evidence="2" id="KW-1185">Reference proteome</keyword>
<sequence length="59" mass="6704">MFIPASYPLVDPWLSCALPGIRDPVHPMFIPASHPLVDPWLSSYCSFVLLHVNHFSIDR</sequence>
<gene>
    <name evidence="1" type="ORF">RHMOL_Rhmol06G0160700</name>
</gene>
<protein>
    <submittedName>
        <fullName evidence="1">Uncharacterized protein</fullName>
    </submittedName>
</protein>
<evidence type="ECO:0000313" key="2">
    <source>
        <dbReference type="Proteomes" id="UP001062846"/>
    </source>
</evidence>
<comment type="caution">
    <text evidence="1">The sequence shown here is derived from an EMBL/GenBank/DDBJ whole genome shotgun (WGS) entry which is preliminary data.</text>
</comment>